<dbReference type="GO" id="GO:0007018">
    <property type="term" value="P:microtubule-based movement"/>
    <property type="evidence" value="ECO:0007669"/>
    <property type="project" value="InterPro"/>
</dbReference>
<feature type="region of interest" description="Disordered" evidence="1">
    <location>
        <begin position="1"/>
        <end position="20"/>
    </location>
</feature>
<organism evidence="2 3">
    <name type="scientific">Aphidius gifuensis</name>
    <name type="common">Parasitoid wasp</name>
    <dbReference type="NCBI Taxonomy" id="684658"/>
    <lineage>
        <taxon>Eukaryota</taxon>
        <taxon>Metazoa</taxon>
        <taxon>Ecdysozoa</taxon>
        <taxon>Arthropoda</taxon>
        <taxon>Hexapoda</taxon>
        <taxon>Insecta</taxon>
        <taxon>Pterygota</taxon>
        <taxon>Neoptera</taxon>
        <taxon>Endopterygota</taxon>
        <taxon>Hymenoptera</taxon>
        <taxon>Apocrita</taxon>
        <taxon>Ichneumonoidea</taxon>
        <taxon>Braconidae</taxon>
        <taxon>Aphidiinae</taxon>
        <taxon>Aphidius</taxon>
    </lineage>
</organism>
<dbReference type="Pfam" id="PF11540">
    <property type="entry name" value="Dynein_IC2"/>
    <property type="match status" value="1"/>
</dbReference>
<dbReference type="InterPro" id="IPR025956">
    <property type="entry name" value="DYNC1I1/DYNC1I2"/>
</dbReference>
<dbReference type="GO" id="GO:0005868">
    <property type="term" value="C:cytoplasmic dynein complex"/>
    <property type="evidence" value="ECO:0007669"/>
    <property type="project" value="InterPro"/>
</dbReference>
<accession>A0A834XLJ3</accession>
<protein>
    <submittedName>
        <fullName evidence="2">Uncharacterized protein</fullName>
    </submittedName>
</protein>
<reference evidence="2 3" key="1">
    <citation type="submission" date="2020-08" db="EMBL/GenBank/DDBJ databases">
        <title>Aphidius gifuensis genome sequencing and assembly.</title>
        <authorList>
            <person name="Du Z."/>
        </authorList>
    </citation>
    <scope>NUCLEOTIDE SEQUENCE [LARGE SCALE GENOMIC DNA]</scope>
    <source>
        <strain evidence="2">YNYX2018</strain>
        <tissue evidence="2">Adults</tissue>
    </source>
</reference>
<evidence type="ECO:0000256" key="1">
    <source>
        <dbReference type="SAM" id="MobiDB-lite"/>
    </source>
</evidence>
<dbReference type="Proteomes" id="UP000639338">
    <property type="component" value="Unassembled WGS sequence"/>
</dbReference>
<proteinExistence type="predicted"/>
<comment type="caution">
    <text evidence="2">The sequence shown here is derived from an EMBL/GenBank/DDBJ whole genome shotgun (WGS) entry which is preliminary data.</text>
</comment>
<dbReference type="AlphaFoldDB" id="A0A834XLJ3"/>
<keyword evidence="3" id="KW-1185">Reference proteome</keyword>
<evidence type="ECO:0000313" key="2">
    <source>
        <dbReference type="EMBL" id="KAF7987580.1"/>
    </source>
</evidence>
<sequence>MNSLASDQSNNPTPDARMQPTSINYSVQSLKKKTLHELTVVSVAHTNIPLKEPVVYSKQTQTAQASLTSL</sequence>
<evidence type="ECO:0000313" key="3">
    <source>
        <dbReference type="Proteomes" id="UP000639338"/>
    </source>
</evidence>
<gene>
    <name evidence="2" type="ORF">HCN44_003443</name>
</gene>
<dbReference type="EMBL" id="JACMRX010000006">
    <property type="protein sequence ID" value="KAF7987580.1"/>
    <property type="molecule type" value="Genomic_DNA"/>
</dbReference>
<name>A0A834XLJ3_APHGI</name>